<gene>
    <name evidence="3" type="ORF">AMATHDRAFT_139317</name>
</gene>
<sequence>MIHEGSIDLNPEYQRDIVWPTSKQIKLIDSIYRNFYIPPVVFAVKKDSDGEDVRICVDGKQRLTSIQKFFDGQVYRDDRTKKNYWYTVSESAKTSRLEVPQYWKDKFSGKQITCVEYQDLTGQQERDIFQRVQLGMSLTAAEKLQAISSPWSEWMSQLEAQHVTINDGLLNKFEWDTKRGRDFQNIAHFVYCCDCLPEEQIPTTQKLEKWLSRVDPPGDQFKDDIDTVLRQLWLIASDPRYNKGFKAISKRLAPVEFVFIGVLLYMMRGRTLEDRATAIYHLRVAVRDDFKDIRNNSVVGKAMWSYINSLTRNPTSSLIFKDTTSKGRKKRKAQDDGDEYRPEPIKSMSSKSVKTRSRA</sequence>
<feature type="domain" description="GmrSD restriction endonucleases N-terminal" evidence="2">
    <location>
        <begin position="8"/>
        <end position="131"/>
    </location>
</feature>
<evidence type="ECO:0000256" key="1">
    <source>
        <dbReference type="SAM" id="MobiDB-lite"/>
    </source>
</evidence>
<dbReference type="Proteomes" id="UP000242287">
    <property type="component" value="Unassembled WGS sequence"/>
</dbReference>
<dbReference type="EMBL" id="KZ301977">
    <property type="protein sequence ID" value="PFH52790.1"/>
    <property type="molecule type" value="Genomic_DNA"/>
</dbReference>
<dbReference type="InterPro" id="IPR004919">
    <property type="entry name" value="GmrSD_N"/>
</dbReference>
<dbReference type="AlphaFoldDB" id="A0A2A9NY12"/>
<evidence type="ECO:0000313" key="4">
    <source>
        <dbReference type="Proteomes" id="UP000242287"/>
    </source>
</evidence>
<feature type="region of interest" description="Disordered" evidence="1">
    <location>
        <begin position="318"/>
        <end position="359"/>
    </location>
</feature>
<name>A0A2A9NY12_9AGAR</name>
<feature type="compositionally biased region" description="Basic and acidic residues" evidence="1">
    <location>
        <begin position="333"/>
        <end position="344"/>
    </location>
</feature>
<dbReference type="PANTHER" id="PTHR39639:SF1">
    <property type="entry name" value="DUF262 DOMAIN-CONTAINING PROTEIN"/>
    <property type="match status" value="1"/>
</dbReference>
<proteinExistence type="predicted"/>
<dbReference type="Pfam" id="PF03235">
    <property type="entry name" value="GmrSD_N"/>
    <property type="match status" value="1"/>
</dbReference>
<dbReference type="STRING" id="703135.A0A2A9NY12"/>
<organism evidence="3 4">
    <name type="scientific">Amanita thiersii Skay4041</name>
    <dbReference type="NCBI Taxonomy" id="703135"/>
    <lineage>
        <taxon>Eukaryota</taxon>
        <taxon>Fungi</taxon>
        <taxon>Dikarya</taxon>
        <taxon>Basidiomycota</taxon>
        <taxon>Agaricomycotina</taxon>
        <taxon>Agaricomycetes</taxon>
        <taxon>Agaricomycetidae</taxon>
        <taxon>Agaricales</taxon>
        <taxon>Pluteineae</taxon>
        <taxon>Amanitaceae</taxon>
        <taxon>Amanita</taxon>
    </lineage>
</organism>
<dbReference type="PANTHER" id="PTHR39639">
    <property type="entry name" value="CHROMOSOME 16, WHOLE GENOME SHOTGUN SEQUENCE"/>
    <property type="match status" value="1"/>
</dbReference>
<accession>A0A2A9NY12</accession>
<evidence type="ECO:0000259" key="2">
    <source>
        <dbReference type="Pfam" id="PF03235"/>
    </source>
</evidence>
<evidence type="ECO:0000313" key="3">
    <source>
        <dbReference type="EMBL" id="PFH52790.1"/>
    </source>
</evidence>
<dbReference type="OrthoDB" id="5419821at2759"/>
<protein>
    <recommendedName>
        <fullName evidence="2">GmrSD restriction endonucleases N-terminal domain-containing protein</fullName>
    </recommendedName>
</protein>
<reference evidence="3 4" key="1">
    <citation type="submission" date="2014-02" db="EMBL/GenBank/DDBJ databases">
        <title>Transposable element dynamics among asymbiotic and ectomycorrhizal Amanita fungi.</title>
        <authorList>
            <consortium name="DOE Joint Genome Institute"/>
            <person name="Hess J."/>
            <person name="Skrede I."/>
            <person name="Wolfe B."/>
            <person name="LaButti K."/>
            <person name="Ohm R.A."/>
            <person name="Grigoriev I.V."/>
            <person name="Pringle A."/>
        </authorList>
    </citation>
    <scope>NUCLEOTIDE SEQUENCE [LARGE SCALE GENOMIC DNA]</scope>
    <source>
        <strain evidence="3 4">SKay4041</strain>
    </source>
</reference>
<keyword evidence="4" id="KW-1185">Reference proteome</keyword>